<feature type="binding site" evidence="2">
    <location>
        <position position="112"/>
    </location>
    <ligand>
        <name>Fe cation</name>
        <dbReference type="ChEBI" id="CHEBI:24875"/>
    </ligand>
</feature>
<evidence type="ECO:0000313" key="7">
    <source>
        <dbReference type="Proteomes" id="UP000243217"/>
    </source>
</evidence>
<dbReference type="OrthoDB" id="198735at2759"/>
<dbReference type="AlphaFoldDB" id="A0A1V9YHM7"/>
<keyword evidence="7" id="KW-1185">Reference proteome</keyword>
<dbReference type="EMBL" id="JNBS01003832">
    <property type="protein sequence ID" value="OQR85219.1"/>
    <property type="molecule type" value="Genomic_DNA"/>
</dbReference>
<feature type="domain" description="Pirin N-terminal" evidence="4">
    <location>
        <begin position="34"/>
        <end position="129"/>
    </location>
</feature>
<feature type="domain" description="Pirin C-terminal" evidence="5">
    <location>
        <begin position="184"/>
        <end position="289"/>
    </location>
</feature>
<evidence type="ECO:0000313" key="6">
    <source>
        <dbReference type="EMBL" id="OQR85219.1"/>
    </source>
</evidence>
<dbReference type="CDD" id="cd02247">
    <property type="entry name" value="cupin_pirin_C"/>
    <property type="match status" value="1"/>
</dbReference>
<dbReference type="Pfam" id="PF05726">
    <property type="entry name" value="Pirin_C"/>
    <property type="match status" value="1"/>
</dbReference>
<accession>A0A1V9YHM7</accession>
<dbReference type="SUPFAM" id="SSF51182">
    <property type="entry name" value="RmlC-like cupins"/>
    <property type="match status" value="1"/>
</dbReference>
<dbReference type="Gene3D" id="2.60.120.10">
    <property type="entry name" value="Jelly Rolls"/>
    <property type="match status" value="2"/>
</dbReference>
<dbReference type="PANTHER" id="PTHR13903:SF8">
    <property type="entry name" value="PIRIN"/>
    <property type="match status" value="1"/>
</dbReference>
<sequence>MTSSMQTIRIADAGIAHPFGDERSVIQAFPMGIPTEQSDPFLMCDHLTFESEGRARHPDDFPINWHPHRGMDIMTYIKRGRGRHGDSMGNREEFPSPGMQWISCGSGIEHAEGGANEAGEVEEGFQIWLNVPATHKMDDPSYGTETPESIPQVELAPGVQARLLAGPFLDGRVGQFKTKQLVQMVDFELAPSSTLTYEIPAGMDTCMLFVYEGDALINSDAVGMSQIALLDASDESKRSFQLASRSKSAGIMLFAGKKIKEPVAWHGPIVMNTQQQIRECFAELRSGNFPPKRAPFNYKKLSDFPPNFK</sequence>
<evidence type="ECO:0000256" key="2">
    <source>
        <dbReference type="PIRSR" id="PIRSR006232-1"/>
    </source>
</evidence>
<dbReference type="PIRSF" id="PIRSF006232">
    <property type="entry name" value="Pirin"/>
    <property type="match status" value="1"/>
</dbReference>
<name>A0A1V9YHM7_9STRA</name>
<evidence type="ECO:0000256" key="1">
    <source>
        <dbReference type="ARBA" id="ARBA00008416"/>
    </source>
</evidence>
<dbReference type="InterPro" id="IPR003829">
    <property type="entry name" value="Pirin_N_dom"/>
</dbReference>
<dbReference type="STRING" id="74557.A0A1V9YHM7"/>
<dbReference type="PANTHER" id="PTHR13903">
    <property type="entry name" value="PIRIN-RELATED"/>
    <property type="match status" value="1"/>
</dbReference>
<dbReference type="GO" id="GO:0046872">
    <property type="term" value="F:metal ion binding"/>
    <property type="evidence" value="ECO:0007669"/>
    <property type="project" value="UniProtKB-KW"/>
</dbReference>
<evidence type="ECO:0008006" key="8">
    <source>
        <dbReference type="Google" id="ProtNLM"/>
    </source>
</evidence>
<evidence type="ECO:0000259" key="5">
    <source>
        <dbReference type="Pfam" id="PF05726"/>
    </source>
</evidence>
<reference evidence="6 7" key="1">
    <citation type="journal article" date="2014" name="Genome Biol. Evol.">
        <title>The secreted proteins of Achlya hypogyna and Thraustotheca clavata identify the ancestral oomycete secretome and reveal gene acquisitions by horizontal gene transfer.</title>
        <authorList>
            <person name="Misner I."/>
            <person name="Blouin N."/>
            <person name="Leonard G."/>
            <person name="Richards T.A."/>
            <person name="Lane C.E."/>
        </authorList>
    </citation>
    <scope>NUCLEOTIDE SEQUENCE [LARGE SCALE GENOMIC DNA]</scope>
    <source>
        <strain evidence="6 7">ATCC 34112</strain>
    </source>
</reference>
<dbReference type="Pfam" id="PF02678">
    <property type="entry name" value="Pirin"/>
    <property type="match status" value="1"/>
</dbReference>
<feature type="binding site" evidence="2">
    <location>
        <position position="66"/>
    </location>
    <ligand>
        <name>Fe cation</name>
        <dbReference type="ChEBI" id="CHEBI:24875"/>
    </ligand>
</feature>
<organism evidence="6 7">
    <name type="scientific">Thraustotheca clavata</name>
    <dbReference type="NCBI Taxonomy" id="74557"/>
    <lineage>
        <taxon>Eukaryota</taxon>
        <taxon>Sar</taxon>
        <taxon>Stramenopiles</taxon>
        <taxon>Oomycota</taxon>
        <taxon>Saprolegniomycetes</taxon>
        <taxon>Saprolegniales</taxon>
        <taxon>Achlyaceae</taxon>
        <taxon>Thraustotheca</taxon>
    </lineage>
</organism>
<keyword evidence="2" id="KW-0479">Metal-binding</keyword>
<dbReference type="InterPro" id="IPR012093">
    <property type="entry name" value="Pirin"/>
</dbReference>
<evidence type="ECO:0000259" key="4">
    <source>
        <dbReference type="Pfam" id="PF02678"/>
    </source>
</evidence>
<dbReference type="Proteomes" id="UP000243217">
    <property type="component" value="Unassembled WGS sequence"/>
</dbReference>
<feature type="binding site" evidence="2">
    <location>
        <position position="68"/>
    </location>
    <ligand>
        <name>Fe cation</name>
        <dbReference type="ChEBI" id="CHEBI:24875"/>
    </ligand>
</feature>
<proteinExistence type="inferred from homology"/>
<protein>
    <recommendedName>
        <fullName evidence="8">Pirin</fullName>
    </recommendedName>
</protein>
<gene>
    <name evidence="6" type="ORF">THRCLA_10734</name>
</gene>
<dbReference type="InterPro" id="IPR014710">
    <property type="entry name" value="RmlC-like_jellyroll"/>
</dbReference>
<feature type="non-terminal residue" evidence="6">
    <location>
        <position position="309"/>
    </location>
</feature>
<dbReference type="InterPro" id="IPR008778">
    <property type="entry name" value="Pirin_C_dom"/>
</dbReference>
<evidence type="ECO:0000256" key="3">
    <source>
        <dbReference type="RuleBase" id="RU003457"/>
    </source>
</evidence>
<comment type="caution">
    <text evidence="6">The sequence shown here is derived from an EMBL/GenBank/DDBJ whole genome shotgun (WGS) entry which is preliminary data.</text>
</comment>
<keyword evidence="2" id="KW-0408">Iron</keyword>
<comment type="cofactor">
    <cofactor evidence="2">
        <name>Fe cation</name>
        <dbReference type="ChEBI" id="CHEBI:24875"/>
    </cofactor>
    <text evidence="2">Binds 1 Fe cation per subunit.</text>
</comment>
<feature type="binding site" evidence="2">
    <location>
        <position position="110"/>
    </location>
    <ligand>
        <name>Fe cation</name>
        <dbReference type="ChEBI" id="CHEBI:24875"/>
    </ligand>
</feature>
<dbReference type="InterPro" id="IPR011051">
    <property type="entry name" value="RmlC_Cupin_sf"/>
</dbReference>
<comment type="similarity">
    <text evidence="1 3">Belongs to the pirin family.</text>
</comment>